<evidence type="ECO:0000313" key="1">
    <source>
        <dbReference type="EMBL" id="MBE7368592.1"/>
    </source>
</evidence>
<sequence>MPALSAPPSTPRRIAVAMLLLVLVLAQTLGWVHRSLHGSATEGWRHGSPLLTAVAAESSAAAAVQDLFSTHADTSDCRLFDVLGQPGCAPAPLVALPALVPATFIVLTHAEFVARWAALFDARGPPASR</sequence>
<accession>A0ABR9S502</accession>
<comment type="caution">
    <text evidence="1">The sequence shown here is derived from an EMBL/GenBank/DDBJ whole genome shotgun (WGS) entry which is preliminary data.</text>
</comment>
<reference evidence="1 2" key="1">
    <citation type="submission" date="2020-10" db="EMBL/GenBank/DDBJ databases">
        <title>Ramlibacter sp. HM2 16S ribosomal RNA gene Genome sequencing and assembly.</title>
        <authorList>
            <person name="Kang M."/>
        </authorList>
    </citation>
    <scope>NUCLEOTIDE SEQUENCE [LARGE SCALE GENOMIC DNA]</scope>
    <source>
        <strain evidence="1 2">HM2</strain>
    </source>
</reference>
<protein>
    <recommendedName>
        <fullName evidence="3">DUF2946 domain-containing protein</fullName>
    </recommendedName>
</protein>
<name>A0ABR9S502_9BURK</name>
<dbReference type="Proteomes" id="UP000806285">
    <property type="component" value="Unassembled WGS sequence"/>
</dbReference>
<organism evidence="1 2">
    <name type="scientific">Ramlibacter pallidus</name>
    <dbReference type="NCBI Taxonomy" id="2780087"/>
    <lineage>
        <taxon>Bacteria</taxon>
        <taxon>Pseudomonadati</taxon>
        <taxon>Pseudomonadota</taxon>
        <taxon>Betaproteobacteria</taxon>
        <taxon>Burkholderiales</taxon>
        <taxon>Comamonadaceae</taxon>
        <taxon>Ramlibacter</taxon>
    </lineage>
</organism>
<proteinExistence type="predicted"/>
<gene>
    <name evidence="1" type="ORF">IM787_13615</name>
</gene>
<evidence type="ECO:0008006" key="3">
    <source>
        <dbReference type="Google" id="ProtNLM"/>
    </source>
</evidence>
<dbReference type="RefSeq" id="WP_193677232.1">
    <property type="nucleotide sequence ID" value="NZ_JADDIV010000004.1"/>
</dbReference>
<evidence type="ECO:0000313" key="2">
    <source>
        <dbReference type="Proteomes" id="UP000806285"/>
    </source>
</evidence>
<keyword evidence="2" id="KW-1185">Reference proteome</keyword>
<dbReference type="EMBL" id="JADDIV010000004">
    <property type="protein sequence ID" value="MBE7368592.1"/>
    <property type="molecule type" value="Genomic_DNA"/>
</dbReference>